<dbReference type="GO" id="GO:0061798">
    <property type="term" value="F:GTP 3',8'-cyclase activity"/>
    <property type="evidence" value="ECO:0007669"/>
    <property type="project" value="UniProtKB-UniRule"/>
</dbReference>
<dbReference type="PANTHER" id="PTHR22960:SF0">
    <property type="entry name" value="MOLYBDENUM COFACTOR BIOSYNTHESIS PROTEIN 1"/>
    <property type="match status" value="1"/>
</dbReference>
<keyword evidence="10 12" id="KW-0456">Lyase</keyword>
<organism evidence="14 15">
    <name type="scientific">Calditerricola satsumensis</name>
    <dbReference type="NCBI Taxonomy" id="373054"/>
    <lineage>
        <taxon>Bacteria</taxon>
        <taxon>Bacillati</taxon>
        <taxon>Bacillota</taxon>
        <taxon>Bacilli</taxon>
        <taxon>Bacillales</taxon>
        <taxon>Bacillaceae</taxon>
        <taxon>Calditerricola</taxon>
    </lineage>
</organism>
<gene>
    <name evidence="12 14" type="primary">moaA</name>
    <name evidence="14" type="ORF">GCM10007043_13860</name>
</gene>
<dbReference type="SFLD" id="SFLDG01383">
    <property type="entry name" value="cyclic_pyranopterin_phosphate"/>
    <property type="match status" value="1"/>
</dbReference>
<feature type="binding site" evidence="12">
    <location>
        <position position="69"/>
    </location>
    <ligand>
        <name>S-adenosyl-L-methionine</name>
        <dbReference type="ChEBI" id="CHEBI:59789"/>
    </ligand>
</feature>
<keyword evidence="3 12" id="KW-0949">S-adenosyl-L-methionine</keyword>
<dbReference type="GO" id="GO:0006777">
    <property type="term" value="P:Mo-molybdopterin cofactor biosynthetic process"/>
    <property type="evidence" value="ECO:0007669"/>
    <property type="project" value="UniProtKB-UniRule"/>
</dbReference>
<evidence type="ECO:0000256" key="1">
    <source>
        <dbReference type="ARBA" id="ARBA00012167"/>
    </source>
</evidence>
<evidence type="ECO:0000256" key="7">
    <source>
        <dbReference type="ARBA" id="ARBA00023014"/>
    </source>
</evidence>
<dbReference type="InterPro" id="IPR010505">
    <property type="entry name" value="MoaA_twitch"/>
</dbReference>
<keyword evidence="15" id="KW-1185">Reference proteome</keyword>
<keyword evidence="8 12" id="KW-0342">GTP-binding</keyword>
<evidence type="ECO:0000256" key="3">
    <source>
        <dbReference type="ARBA" id="ARBA00022691"/>
    </source>
</evidence>
<dbReference type="Pfam" id="PF04055">
    <property type="entry name" value="Radical_SAM"/>
    <property type="match status" value="1"/>
</dbReference>
<feature type="binding site" evidence="12">
    <location>
        <position position="27"/>
    </location>
    <ligand>
        <name>[4Fe-4S] cluster</name>
        <dbReference type="ChEBI" id="CHEBI:49883"/>
        <label>1</label>
        <note>4Fe-4S-S-AdoMet</note>
    </ligand>
</feature>
<dbReference type="EC" id="4.1.99.22" evidence="1 12"/>
<evidence type="ECO:0000256" key="6">
    <source>
        <dbReference type="ARBA" id="ARBA00023004"/>
    </source>
</evidence>
<evidence type="ECO:0000256" key="10">
    <source>
        <dbReference type="ARBA" id="ARBA00023239"/>
    </source>
</evidence>
<dbReference type="Proteomes" id="UP000637720">
    <property type="component" value="Unassembled WGS sequence"/>
</dbReference>
<dbReference type="InterPro" id="IPR040064">
    <property type="entry name" value="MoaA-like"/>
</dbReference>
<feature type="binding site" evidence="12">
    <location>
        <position position="16"/>
    </location>
    <ligand>
        <name>GTP</name>
        <dbReference type="ChEBI" id="CHEBI:37565"/>
    </ligand>
</feature>
<sequence length="332" mass="37014">MTALVDRFGRRHDYLRISVTDRCNLRCVYCMPEDMAFLPQRQLLTDDEIVAVVRVAAQLGVRKLRITGGEPLVRPGLADLVARLAAIPGIEDIALTTNGIFLAEQAEALRRAGVRRVNVSLDSLKPDRFRRITRRGELERVLEGIEQALAVGFSPVKLNCVLVKGVNDDEIVDFIRLTLERPLHVRFIEYMPIGHHAEWKAGYVPLTDVLARAEAAGLPLEPADDAVPGNGPAEVYRVRGALGTVGLIHPVSDHFCAGCNRLRLTADGYLKPCLYWVEELRVRDCIGDEEKLRALFFRALALKPEKHEMARAGEALDDGRVPTWRRMSQIGG</sequence>
<dbReference type="InterPro" id="IPR013483">
    <property type="entry name" value="MoaA"/>
</dbReference>
<dbReference type="NCBIfam" id="TIGR02666">
    <property type="entry name" value="moaA"/>
    <property type="match status" value="1"/>
</dbReference>
<evidence type="ECO:0000256" key="4">
    <source>
        <dbReference type="ARBA" id="ARBA00022723"/>
    </source>
</evidence>
<protein>
    <recommendedName>
        <fullName evidence="1 12">GTP 3',8-cyclase</fullName>
        <ecNumber evidence="1 12">4.1.99.22</ecNumber>
    </recommendedName>
    <alternativeName>
        <fullName evidence="12">Molybdenum cofactor biosynthesis protein A</fullName>
    </alternativeName>
</protein>
<evidence type="ECO:0000256" key="5">
    <source>
        <dbReference type="ARBA" id="ARBA00022741"/>
    </source>
</evidence>
<feature type="binding site" evidence="12">
    <location>
        <position position="157"/>
    </location>
    <ligand>
        <name>GTP</name>
        <dbReference type="ChEBI" id="CHEBI:37565"/>
    </ligand>
</feature>
<dbReference type="PANTHER" id="PTHR22960">
    <property type="entry name" value="MOLYBDOPTERIN COFACTOR SYNTHESIS PROTEIN A"/>
    <property type="match status" value="1"/>
</dbReference>
<dbReference type="GO" id="GO:0046872">
    <property type="term" value="F:metal ion binding"/>
    <property type="evidence" value="ECO:0007669"/>
    <property type="project" value="UniProtKB-KW"/>
</dbReference>
<comment type="cofactor">
    <cofactor evidence="12">
        <name>[4Fe-4S] cluster</name>
        <dbReference type="ChEBI" id="CHEBI:49883"/>
    </cofactor>
    <text evidence="12">Binds 2 [4Fe-4S] clusters. Binds 1 [4Fe-4S] cluster coordinated with 3 cysteines and an exchangeable S-adenosyl-L-methionine and 1 [4Fe-4S] cluster coordinated with 3 cysteines and the GTP-derived substrate.</text>
</comment>
<feature type="domain" description="Radical SAM core" evidence="13">
    <location>
        <begin position="7"/>
        <end position="230"/>
    </location>
</feature>
<keyword evidence="2 12" id="KW-0004">4Fe-4S</keyword>
<dbReference type="InterPro" id="IPR007197">
    <property type="entry name" value="rSAM"/>
</dbReference>
<dbReference type="InterPro" id="IPR006638">
    <property type="entry name" value="Elp3/MiaA/NifB-like_rSAM"/>
</dbReference>
<feature type="binding site" evidence="12">
    <location>
        <position position="256"/>
    </location>
    <ligand>
        <name>[4Fe-4S] cluster</name>
        <dbReference type="ChEBI" id="CHEBI:49883"/>
        <label>2</label>
        <note>4Fe-4S-substrate</note>
    </ligand>
</feature>
<dbReference type="PROSITE" id="PS51918">
    <property type="entry name" value="RADICAL_SAM"/>
    <property type="match status" value="1"/>
</dbReference>
<comment type="pathway">
    <text evidence="12">Cofactor biosynthesis; molybdopterin biosynthesis.</text>
</comment>
<reference evidence="14" key="2">
    <citation type="submission" date="2020-09" db="EMBL/GenBank/DDBJ databases">
        <authorList>
            <person name="Sun Q."/>
            <person name="Ohkuma M."/>
        </authorList>
    </citation>
    <scope>NUCLEOTIDE SEQUENCE</scope>
    <source>
        <strain evidence="14">JCM 14719</strain>
    </source>
</reference>
<proteinExistence type="inferred from homology"/>
<dbReference type="InterPro" id="IPR050105">
    <property type="entry name" value="MoCo_biosynth_MoaA/MoaC"/>
</dbReference>
<accession>A0A8J3B7D4</accession>
<keyword evidence="6 12" id="KW-0408">Iron</keyword>
<dbReference type="SFLD" id="SFLDG01386">
    <property type="entry name" value="main_SPASM_domain-containing"/>
    <property type="match status" value="1"/>
</dbReference>
<dbReference type="Gene3D" id="3.20.20.70">
    <property type="entry name" value="Aldolase class I"/>
    <property type="match status" value="1"/>
</dbReference>
<comment type="function">
    <text evidence="12">Catalyzes the cyclization of GTP to (8S)-3',8-cyclo-7,8-dihydroguanosine 5'-triphosphate.</text>
</comment>
<dbReference type="Pfam" id="PF06463">
    <property type="entry name" value="Mob_synth_C"/>
    <property type="match status" value="1"/>
</dbReference>
<dbReference type="GO" id="GO:0051539">
    <property type="term" value="F:4 iron, 4 sulfur cluster binding"/>
    <property type="evidence" value="ECO:0007669"/>
    <property type="project" value="UniProtKB-UniRule"/>
</dbReference>
<dbReference type="SFLD" id="SFLDG01067">
    <property type="entry name" value="SPASM/twitch_domain_containing"/>
    <property type="match status" value="1"/>
</dbReference>
<dbReference type="UniPathway" id="UPA00344"/>
<dbReference type="GO" id="GO:0005525">
    <property type="term" value="F:GTP binding"/>
    <property type="evidence" value="ECO:0007669"/>
    <property type="project" value="UniProtKB-UniRule"/>
</dbReference>
<dbReference type="EMBL" id="BMOF01000025">
    <property type="protein sequence ID" value="GGK01036.1"/>
    <property type="molecule type" value="Genomic_DNA"/>
</dbReference>
<evidence type="ECO:0000313" key="14">
    <source>
        <dbReference type="EMBL" id="GGK01036.1"/>
    </source>
</evidence>
<comment type="similarity">
    <text evidence="12">Belongs to the radical SAM superfamily. MoaA family.</text>
</comment>
<dbReference type="InterPro" id="IPR058240">
    <property type="entry name" value="rSAM_sf"/>
</dbReference>
<dbReference type="CDD" id="cd01335">
    <property type="entry name" value="Radical_SAM"/>
    <property type="match status" value="1"/>
</dbReference>
<comment type="caution">
    <text evidence="14">The sequence shown here is derived from an EMBL/GenBank/DDBJ whole genome shotgun (WGS) entry which is preliminary data.</text>
</comment>
<keyword evidence="7 12" id="KW-0411">Iron-sulfur</keyword>
<feature type="binding site" evidence="12">
    <location>
        <position position="30"/>
    </location>
    <ligand>
        <name>[4Fe-4S] cluster</name>
        <dbReference type="ChEBI" id="CHEBI:49883"/>
        <label>1</label>
        <note>4Fe-4S-S-AdoMet</note>
    </ligand>
</feature>
<feature type="binding site" evidence="12">
    <location>
        <position position="120"/>
    </location>
    <ligand>
        <name>S-adenosyl-L-methionine</name>
        <dbReference type="ChEBI" id="CHEBI:59789"/>
    </ligand>
</feature>
<dbReference type="AlphaFoldDB" id="A0A8J3B7D4"/>
<evidence type="ECO:0000256" key="9">
    <source>
        <dbReference type="ARBA" id="ARBA00023150"/>
    </source>
</evidence>
<keyword evidence="9 12" id="KW-0501">Molybdenum cofactor biosynthesis</keyword>
<feature type="binding site" evidence="12">
    <location>
        <position position="191"/>
    </location>
    <ligand>
        <name>S-adenosyl-L-methionine</name>
        <dbReference type="ChEBI" id="CHEBI:59789"/>
    </ligand>
</feature>
<comment type="catalytic activity">
    <reaction evidence="11 12">
        <text>GTP + AH2 + S-adenosyl-L-methionine = (8S)-3',8-cyclo-7,8-dihydroguanosine 5'-triphosphate + 5'-deoxyadenosine + L-methionine + A + H(+)</text>
        <dbReference type="Rhea" id="RHEA:49576"/>
        <dbReference type="ChEBI" id="CHEBI:13193"/>
        <dbReference type="ChEBI" id="CHEBI:15378"/>
        <dbReference type="ChEBI" id="CHEBI:17319"/>
        <dbReference type="ChEBI" id="CHEBI:17499"/>
        <dbReference type="ChEBI" id="CHEBI:37565"/>
        <dbReference type="ChEBI" id="CHEBI:57844"/>
        <dbReference type="ChEBI" id="CHEBI:59789"/>
        <dbReference type="ChEBI" id="CHEBI:131766"/>
        <dbReference type="EC" id="4.1.99.22"/>
    </reaction>
</comment>
<dbReference type="InterPro" id="IPR013785">
    <property type="entry name" value="Aldolase_TIM"/>
</dbReference>
<dbReference type="GO" id="GO:0061799">
    <property type="term" value="F:cyclic pyranopterin monophosphate synthase activity"/>
    <property type="evidence" value="ECO:0007669"/>
    <property type="project" value="TreeGrafter"/>
</dbReference>
<dbReference type="CDD" id="cd21117">
    <property type="entry name" value="Twitch_MoaA"/>
    <property type="match status" value="1"/>
</dbReference>
<comment type="subunit">
    <text evidence="12">Monomer and homodimer.</text>
</comment>
<feature type="binding site" evidence="12">
    <location>
        <position position="23"/>
    </location>
    <ligand>
        <name>[4Fe-4S] cluster</name>
        <dbReference type="ChEBI" id="CHEBI:49883"/>
        <label>1</label>
        <note>4Fe-4S-S-AdoMet</note>
    </ligand>
</feature>
<feature type="binding site" evidence="12">
    <location>
        <position position="96"/>
    </location>
    <ligand>
        <name>GTP</name>
        <dbReference type="ChEBI" id="CHEBI:37565"/>
    </ligand>
</feature>
<reference evidence="14" key="1">
    <citation type="journal article" date="2014" name="Int. J. Syst. Evol. Microbiol.">
        <title>Complete genome sequence of Corynebacterium casei LMG S-19264T (=DSM 44701T), isolated from a smear-ripened cheese.</title>
        <authorList>
            <consortium name="US DOE Joint Genome Institute (JGI-PGF)"/>
            <person name="Walter F."/>
            <person name="Albersmeier A."/>
            <person name="Kalinowski J."/>
            <person name="Ruckert C."/>
        </authorList>
    </citation>
    <scope>NUCLEOTIDE SEQUENCE</scope>
    <source>
        <strain evidence="14">JCM 14719</strain>
    </source>
</reference>
<feature type="binding site" evidence="12">
    <location>
        <position position="29"/>
    </location>
    <ligand>
        <name>S-adenosyl-L-methionine</name>
        <dbReference type="ChEBI" id="CHEBI:59789"/>
    </ligand>
</feature>
<dbReference type="HAMAP" id="MF_01225_B">
    <property type="entry name" value="MoaA_B"/>
    <property type="match status" value="1"/>
</dbReference>
<evidence type="ECO:0000313" key="15">
    <source>
        <dbReference type="Proteomes" id="UP000637720"/>
    </source>
</evidence>
<name>A0A8J3B7D4_9BACI</name>
<dbReference type="SMART" id="SM00729">
    <property type="entry name" value="Elp3"/>
    <property type="match status" value="1"/>
</dbReference>
<dbReference type="PROSITE" id="PS01305">
    <property type="entry name" value="MOAA_NIFB_PQQE"/>
    <property type="match status" value="1"/>
</dbReference>
<feature type="binding site" evidence="12">
    <location>
        <position position="65"/>
    </location>
    <ligand>
        <name>GTP</name>
        <dbReference type="ChEBI" id="CHEBI:37565"/>
    </ligand>
</feature>
<dbReference type="GO" id="GO:1904047">
    <property type="term" value="F:S-adenosyl-L-methionine binding"/>
    <property type="evidence" value="ECO:0007669"/>
    <property type="project" value="UniProtKB-UniRule"/>
</dbReference>
<evidence type="ECO:0000256" key="8">
    <source>
        <dbReference type="ARBA" id="ARBA00023134"/>
    </source>
</evidence>
<feature type="binding site" evidence="12">
    <location>
        <position position="259"/>
    </location>
    <ligand>
        <name>[4Fe-4S] cluster</name>
        <dbReference type="ChEBI" id="CHEBI:49883"/>
        <label>2</label>
        <note>4Fe-4S-substrate</note>
    </ligand>
</feature>
<dbReference type="RefSeq" id="WP_188817320.1">
    <property type="nucleotide sequence ID" value="NZ_BMOF01000025.1"/>
</dbReference>
<dbReference type="SUPFAM" id="SSF102114">
    <property type="entry name" value="Radical SAM enzymes"/>
    <property type="match status" value="1"/>
</dbReference>
<dbReference type="SFLD" id="SFLDS00029">
    <property type="entry name" value="Radical_SAM"/>
    <property type="match status" value="1"/>
</dbReference>
<dbReference type="InterPro" id="IPR000385">
    <property type="entry name" value="MoaA_NifB_PqqE_Fe-S-bd_CS"/>
</dbReference>
<evidence type="ECO:0000256" key="2">
    <source>
        <dbReference type="ARBA" id="ARBA00022485"/>
    </source>
</evidence>
<evidence type="ECO:0000256" key="11">
    <source>
        <dbReference type="ARBA" id="ARBA00048697"/>
    </source>
</evidence>
<dbReference type="NCBIfam" id="NF001199">
    <property type="entry name" value="PRK00164.2-1"/>
    <property type="match status" value="1"/>
</dbReference>
<feature type="binding site" evidence="12">
    <location>
        <position position="273"/>
    </location>
    <ligand>
        <name>[4Fe-4S] cluster</name>
        <dbReference type="ChEBI" id="CHEBI:49883"/>
        <label>2</label>
        <note>4Fe-4S-substrate</note>
    </ligand>
</feature>
<feature type="binding site" evidence="12">
    <location>
        <begin position="261"/>
        <end position="263"/>
    </location>
    <ligand>
        <name>GTP</name>
        <dbReference type="ChEBI" id="CHEBI:37565"/>
    </ligand>
</feature>
<keyword evidence="5 12" id="KW-0547">Nucleotide-binding</keyword>
<evidence type="ECO:0000259" key="13">
    <source>
        <dbReference type="PROSITE" id="PS51918"/>
    </source>
</evidence>
<evidence type="ECO:0000256" key="12">
    <source>
        <dbReference type="HAMAP-Rule" id="MF_01225"/>
    </source>
</evidence>
<keyword evidence="4 12" id="KW-0479">Metal-binding</keyword>